<dbReference type="GO" id="GO:0031965">
    <property type="term" value="C:nuclear membrane"/>
    <property type="evidence" value="ECO:0007669"/>
    <property type="project" value="UniProtKB-SubCell"/>
</dbReference>
<keyword evidence="3" id="KW-0653">Protein transport</keyword>
<gene>
    <name evidence="8" type="ORF">TVY486_1103010</name>
</gene>
<organism evidence="8">
    <name type="scientific">Trypanosoma vivax (strain Y486)</name>
    <dbReference type="NCBI Taxonomy" id="1055687"/>
    <lineage>
        <taxon>Eukaryota</taxon>
        <taxon>Discoba</taxon>
        <taxon>Euglenozoa</taxon>
        <taxon>Kinetoplastea</taxon>
        <taxon>Metakinetoplastina</taxon>
        <taxon>Trypanosomatida</taxon>
        <taxon>Trypanosomatidae</taxon>
        <taxon>Trypanosoma</taxon>
        <taxon>Duttonella</taxon>
    </lineage>
</organism>
<protein>
    <recommendedName>
        <fullName evidence="7">Nuclear pore complex protein</fullName>
    </recommendedName>
</protein>
<evidence type="ECO:0000256" key="1">
    <source>
        <dbReference type="ARBA" id="ARBA00022448"/>
    </source>
</evidence>
<sequence>MSRLMRRECGMVDLPERPTDADVFKYSAMGIHYEESAYDNAGLEAENSSVHPSWAFANVYSSPVVRSVFTAEQFMRWSQIVLSHLRGGELHKAIDVVVTAGDCSYSCILSAAQMQTVAEPWFNKTPLVPLFGEYGNGETDHAWAGNERRLDNLSQLYEDSVALSMSSEGQTTAGGLDALIASVLCGNLEVMEPAFLASGNWRDGLWCHLRAALVLCFSKVLMSAHHSVQGPYGVLVERLTGSHECWQEETARAVVRRLAERLKDTYFATASLEELLQMRVILQFLSPSEADWLNLTEELQNAAHDSNGDRVRLISHLLLCLDTAYNEALHSHSVQIYNSNLAEALGRYTEHLVQLPHCDPSEAMRTVIAMALHLRDASQRASVYAAFLIACRRRELQNATRQEMELLEAKLVQMFCKADPVGEVHDEVMRLLNQKIEPATMLTHNPTAEAVLWRAMHADSSEDFATVLRHAMEACSSFWLAEPHAELDAITDVASIIQRTILPNIHPSVGGAFPTDMEVAEAHFWLVFAQLRSAADNHARITAQLDVALAGCNRTLVFQLAQEEAALMRELHNLVCKVLTYGGSLVRRVSTCVTAVSWLVQVFVEEAVLSVRLASPSKSVMSEHLHHVFTLVEQMDVLGYLERDLLPQQSAGELFAAVRALRMACGQKLHDQLVEEARKVAAAQHQLFGGLPSATKLMAEAVGER</sequence>
<evidence type="ECO:0000256" key="7">
    <source>
        <dbReference type="RuleBase" id="RU365072"/>
    </source>
</evidence>
<evidence type="ECO:0000256" key="5">
    <source>
        <dbReference type="ARBA" id="ARBA00023132"/>
    </source>
</evidence>
<evidence type="ECO:0000313" key="8">
    <source>
        <dbReference type="EMBL" id="CCC52817.1"/>
    </source>
</evidence>
<dbReference type="GO" id="GO:0031080">
    <property type="term" value="C:nuclear pore outer ring"/>
    <property type="evidence" value="ECO:0007669"/>
    <property type="project" value="TreeGrafter"/>
</dbReference>
<dbReference type="Pfam" id="PF04121">
    <property type="entry name" value="Nup84_Nup100"/>
    <property type="match status" value="1"/>
</dbReference>
<dbReference type="GO" id="GO:0017056">
    <property type="term" value="F:structural constituent of nuclear pore"/>
    <property type="evidence" value="ECO:0007669"/>
    <property type="project" value="UniProtKB-UniRule"/>
</dbReference>
<dbReference type="GO" id="GO:0006606">
    <property type="term" value="P:protein import into nucleus"/>
    <property type="evidence" value="ECO:0007669"/>
    <property type="project" value="TreeGrafter"/>
</dbReference>
<comment type="similarity">
    <text evidence="7">Belongs to the nucleoporin Nup84/Nup107 family.</text>
</comment>
<dbReference type="EMBL" id="HE573027">
    <property type="protein sequence ID" value="CCC52817.1"/>
    <property type="molecule type" value="Genomic_DNA"/>
</dbReference>
<keyword evidence="5 7" id="KW-0906">Nuclear pore complex</keyword>
<dbReference type="VEuPathDB" id="TriTrypDB:TvY486_1103010"/>
<dbReference type="PANTHER" id="PTHR13003">
    <property type="entry name" value="NUP107-RELATED"/>
    <property type="match status" value="1"/>
</dbReference>
<dbReference type="AlphaFoldDB" id="G0UAI4"/>
<keyword evidence="7" id="KW-0472">Membrane</keyword>
<keyword evidence="2" id="KW-0509">mRNA transport</keyword>
<evidence type="ECO:0000256" key="2">
    <source>
        <dbReference type="ARBA" id="ARBA00022816"/>
    </source>
</evidence>
<dbReference type="GO" id="GO:0000973">
    <property type="term" value="P:post-transcriptional tethering of RNA polymerase II gene DNA at nuclear periphery"/>
    <property type="evidence" value="ECO:0007669"/>
    <property type="project" value="TreeGrafter"/>
</dbReference>
<keyword evidence="6 7" id="KW-0539">Nucleus</keyword>
<evidence type="ECO:0000256" key="6">
    <source>
        <dbReference type="ARBA" id="ARBA00023242"/>
    </source>
</evidence>
<dbReference type="GO" id="GO:0006406">
    <property type="term" value="P:mRNA export from nucleus"/>
    <property type="evidence" value="ECO:0007669"/>
    <property type="project" value="TreeGrafter"/>
</dbReference>
<comment type="subcellular location">
    <subcellularLocation>
        <location evidence="7">Nucleus</location>
        <location evidence="7">Nuclear pore complex</location>
    </subcellularLocation>
    <subcellularLocation>
        <location evidence="7">Nucleus membrane</location>
    </subcellularLocation>
</comment>
<comment type="subunit">
    <text evidence="7">Part of the nuclear pore complex (NPC).</text>
</comment>
<name>G0UAI4_TRYVY</name>
<proteinExistence type="inferred from homology"/>
<dbReference type="InterPro" id="IPR007252">
    <property type="entry name" value="Nup84/Nup107"/>
</dbReference>
<accession>G0UAI4</accession>
<evidence type="ECO:0000256" key="4">
    <source>
        <dbReference type="ARBA" id="ARBA00023010"/>
    </source>
</evidence>
<comment type="function">
    <text evidence="7">Functions as a component of the nuclear pore complex (NPC).</text>
</comment>
<dbReference type="PANTHER" id="PTHR13003:SF2">
    <property type="entry name" value="NUCLEAR PORE COMPLEX PROTEIN NUP107"/>
    <property type="match status" value="1"/>
</dbReference>
<keyword evidence="4 7" id="KW-0811">Translocation</keyword>
<reference evidence="8" key="1">
    <citation type="journal article" date="2012" name="Proc. Natl. Acad. Sci. U.S.A.">
        <title>Antigenic diversity is generated by distinct evolutionary mechanisms in African trypanosome species.</title>
        <authorList>
            <person name="Jackson A.P."/>
            <person name="Berry A."/>
            <person name="Aslett M."/>
            <person name="Allison H.C."/>
            <person name="Burton P."/>
            <person name="Vavrova-Anderson J."/>
            <person name="Brown R."/>
            <person name="Browne H."/>
            <person name="Corton N."/>
            <person name="Hauser H."/>
            <person name="Gamble J."/>
            <person name="Gilderthorp R."/>
            <person name="Marcello L."/>
            <person name="McQuillan J."/>
            <person name="Otto T.D."/>
            <person name="Quail M.A."/>
            <person name="Sanders M.J."/>
            <person name="van Tonder A."/>
            <person name="Ginger M.L."/>
            <person name="Field M.C."/>
            <person name="Barry J.D."/>
            <person name="Hertz-Fowler C."/>
            <person name="Berriman M."/>
        </authorList>
    </citation>
    <scope>NUCLEOTIDE SEQUENCE</scope>
    <source>
        <strain evidence="8">Y486</strain>
    </source>
</reference>
<evidence type="ECO:0000256" key="3">
    <source>
        <dbReference type="ARBA" id="ARBA00022927"/>
    </source>
</evidence>
<keyword evidence="1 7" id="KW-0813">Transport</keyword>